<feature type="region of interest" description="Disordered" evidence="1">
    <location>
        <begin position="503"/>
        <end position="551"/>
    </location>
</feature>
<dbReference type="Proteomes" id="UP000294855">
    <property type="component" value="Unassembled WGS sequence"/>
</dbReference>
<comment type="caution">
    <text evidence="3">The sequence shown here is derived from an EMBL/GenBank/DDBJ whole genome shotgun (WGS) entry which is preliminary data.</text>
</comment>
<reference evidence="3 4" key="1">
    <citation type="submission" date="2019-03" db="EMBL/GenBank/DDBJ databases">
        <title>Genomic Encyclopedia of Type Strains, Phase IV (KMG-IV): sequencing the most valuable type-strain genomes for metagenomic binning, comparative biology and taxonomic classification.</title>
        <authorList>
            <person name="Goeker M."/>
        </authorList>
    </citation>
    <scope>NUCLEOTIDE SEQUENCE [LARGE SCALE GENOMIC DNA]</scope>
    <source>
        <strain evidence="3 4">DSM 13328</strain>
    </source>
</reference>
<evidence type="ECO:0000313" key="4">
    <source>
        <dbReference type="Proteomes" id="UP000294855"/>
    </source>
</evidence>
<keyword evidence="2" id="KW-1133">Transmembrane helix</keyword>
<dbReference type="RefSeq" id="WP_133517175.1">
    <property type="nucleotide sequence ID" value="NZ_JAHDUW010000002.1"/>
</dbReference>
<evidence type="ECO:0000256" key="2">
    <source>
        <dbReference type="SAM" id="Phobius"/>
    </source>
</evidence>
<evidence type="ECO:0000313" key="3">
    <source>
        <dbReference type="EMBL" id="TDQ69381.1"/>
    </source>
</evidence>
<feature type="transmembrane region" description="Helical" evidence="2">
    <location>
        <begin position="20"/>
        <end position="43"/>
    </location>
</feature>
<dbReference type="PANTHER" id="PTHR40050:SF1">
    <property type="entry name" value="INNER SPORE COAT PROTEIN H"/>
    <property type="match status" value="1"/>
</dbReference>
<proteinExistence type="predicted"/>
<keyword evidence="2" id="KW-0812">Transmembrane</keyword>
<dbReference type="PANTHER" id="PTHR40050">
    <property type="entry name" value="INNER SPORE COAT PROTEIN H"/>
    <property type="match status" value="1"/>
</dbReference>
<organism evidence="3 4">
    <name type="scientific">Methanimicrococcus blatticola</name>
    <dbReference type="NCBI Taxonomy" id="91560"/>
    <lineage>
        <taxon>Archaea</taxon>
        <taxon>Methanobacteriati</taxon>
        <taxon>Methanobacteriota</taxon>
        <taxon>Stenosarchaea group</taxon>
        <taxon>Methanomicrobia</taxon>
        <taxon>Methanosarcinales</taxon>
        <taxon>Methanosarcinaceae</taxon>
        <taxon>Methanimicrococcus</taxon>
    </lineage>
</organism>
<protein>
    <submittedName>
        <fullName evidence="3">CotH protein</fullName>
    </submittedName>
</protein>
<dbReference type="InterPro" id="IPR014867">
    <property type="entry name" value="Spore_coat_CotH_CotH2/3/7"/>
</dbReference>
<sequence>MSSDHSDKGSGLINSKYMNVLAVVLIAAALIFVTLMLVAPNLIPIQSAASAVNYDEMMFNRCEITTIEIEMGEKDWDYLLSNPSDKNYMPCNVTINGQKFNAVGIRVKGYSSLVSVEASNSDRYSFRFKADEYITGQTFFGLTDFVVNNQYRDPTYMKEYLAYDAMDSMGVPTPLFAYADIDINGKDWGLYLAVEAVEDDFAKRVFGNDYGHLYKPEKFDKVNSPKDNGYMPPPDADLNQGASLIYTTDSIWDYWQLFGNVVFSDTSKSDFQRVITAIKHVNEGDDLENYVFVNETLAFFAVNGIIVNMDTYTGPTLQNYYLYENDGKILIFPWDMNFAFDGYKDNSTPSVVDYPIDTPIFSNVSMYHRPLLNMMLKNETYKEQYYSYIDTFNEEYFKNGRYEETINSVDEMIGDSVRDDPTAFVSYERYAAGVEALRVFGQYRSRSLDGQLNGTIPKTHFDQRVDQTNLSKDAPVDAMFMERTFVYDIKPENPRYSVIIQKHPPSTLPENMNEPGVSSDPDALPSENPRNEGENGNEGEIENENQTRVDI</sequence>
<evidence type="ECO:0000256" key="1">
    <source>
        <dbReference type="SAM" id="MobiDB-lite"/>
    </source>
</evidence>
<dbReference type="EMBL" id="SNYS01000007">
    <property type="protein sequence ID" value="TDQ69381.1"/>
    <property type="molecule type" value="Genomic_DNA"/>
</dbReference>
<dbReference type="AlphaFoldDB" id="A0A484F483"/>
<accession>A0A484F483</accession>
<dbReference type="Pfam" id="PF08757">
    <property type="entry name" value="CotH"/>
    <property type="match status" value="1"/>
</dbReference>
<keyword evidence="2" id="KW-0472">Membrane</keyword>
<gene>
    <name evidence="3" type="ORF">C7391_0706</name>
</gene>
<keyword evidence="4" id="KW-1185">Reference proteome</keyword>
<name>A0A484F483_9EURY</name>